<organism evidence="1 2">
    <name type="scientific">Amycolatopsis thermoflava</name>
    <dbReference type="NCBI Taxonomy" id="84480"/>
    <lineage>
        <taxon>Bacteria</taxon>
        <taxon>Bacillati</taxon>
        <taxon>Actinomycetota</taxon>
        <taxon>Actinomycetes</taxon>
        <taxon>Pseudonocardiales</taxon>
        <taxon>Pseudonocardiaceae</taxon>
        <taxon>Amycolatopsis</taxon>
        <taxon>Amycolatopsis methanolica group</taxon>
    </lineage>
</organism>
<keyword evidence="2" id="KW-1185">Reference proteome</keyword>
<reference evidence="1 2" key="1">
    <citation type="submission" date="2018-11" db="EMBL/GenBank/DDBJ databases">
        <title>Sequencing the genomes of 1000 actinobacteria strains.</title>
        <authorList>
            <person name="Klenk H.-P."/>
        </authorList>
    </citation>
    <scope>NUCLEOTIDE SEQUENCE [LARGE SCALE GENOMIC DNA]</scope>
    <source>
        <strain evidence="1 2">DSM 44348</strain>
    </source>
</reference>
<sequence length="55" mass="5808">MVGCQTQRGLRPWLKVMAPVSGDGMTTQLGLCAQIKGVVSRRGGLGPVVLVLSVW</sequence>
<gene>
    <name evidence="1" type="ORF">EDD35_2713</name>
</gene>
<dbReference type="AlphaFoldDB" id="A0A3N2GVS3"/>
<comment type="caution">
    <text evidence="1">The sequence shown here is derived from an EMBL/GenBank/DDBJ whole genome shotgun (WGS) entry which is preliminary data.</text>
</comment>
<accession>A0A3N2GVS3</accession>
<protein>
    <submittedName>
        <fullName evidence="1">Uncharacterized protein</fullName>
    </submittedName>
</protein>
<name>A0A3N2GVS3_9PSEU</name>
<dbReference type="EMBL" id="RKHY01000001">
    <property type="protein sequence ID" value="ROS40380.1"/>
    <property type="molecule type" value="Genomic_DNA"/>
</dbReference>
<dbReference type="Proteomes" id="UP000274843">
    <property type="component" value="Unassembled WGS sequence"/>
</dbReference>
<proteinExistence type="predicted"/>
<evidence type="ECO:0000313" key="1">
    <source>
        <dbReference type="EMBL" id="ROS40380.1"/>
    </source>
</evidence>
<evidence type="ECO:0000313" key="2">
    <source>
        <dbReference type="Proteomes" id="UP000274843"/>
    </source>
</evidence>